<evidence type="ECO:0000256" key="8">
    <source>
        <dbReference type="ARBA" id="ARBA00022989"/>
    </source>
</evidence>
<dbReference type="EMBL" id="FMXB01000006">
    <property type="protein sequence ID" value="SDA50723.1"/>
    <property type="molecule type" value="Genomic_DNA"/>
</dbReference>
<evidence type="ECO:0000256" key="1">
    <source>
        <dbReference type="ARBA" id="ARBA00004141"/>
    </source>
</evidence>
<feature type="transmembrane region" description="Helical" evidence="13">
    <location>
        <begin position="102"/>
        <end position="126"/>
    </location>
</feature>
<comment type="similarity">
    <text evidence="2">Belongs to the TMEM175 family.</text>
</comment>
<keyword evidence="3" id="KW-0813">Transport</keyword>
<dbReference type="RefSeq" id="WP_149731572.1">
    <property type="nucleotide sequence ID" value="NZ_FMXB01000006.1"/>
</dbReference>
<dbReference type="GO" id="GO:0005267">
    <property type="term" value="F:potassium channel activity"/>
    <property type="evidence" value="ECO:0007669"/>
    <property type="project" value="UniProtKB-KW"/>
</dbReference>
<proteinExistence type="inferred from homology"/>
<evidence type="ECO:0000256" key="7">
    <source>
        <dbReference type="ARBA" id="ARBA00022958"/>
    </source>
</evidence>
<evidence type="ECO:0000313" key="14">
    <source>
        <dbReference type="EMBL" id="SDA50723.1"/>
    </source>
</evidence>
<feature type="transmembrane region" description="Helical" evidence="13">
    <location>
        <begin position="74"/>
        <end position="96"/>
    </location>
</feature>
<evidence type="ECO:0000256" key="9">
    <source>
        <dbReference type="ARBA" id="ARBA00023065"/>
    </source>
</evidence>
<evidence type="ECO:0000256" key="3">
    <source>
        <dbReference type="ARBA" id="ARBA00022448"/>
    </source>
</evidence>
<comment type="subcellular location">
    <subcellularLocation>
        <location evidence="1">Membrane</location>
        <topology evidence="1">Multi-pass membrane protein</topology>
    </subcellularLocation>
</comment>
<dbReference type="InterPro" id="IPR010617">
    <property type="entry name" value="TMEM175-like"/>
</dbReference>
<dbReference type="Pfam" id="PF06736">
    <property type="entry name" value="TMEM175"/>
    <property type="match status" value="1"/>
</dbReference>
<keyword evidence="7" id="KW-0630">Potassium</keyword>
<keyword evidence="10 13" id="KW-0472">Membrane</keyword>
<keyword evidence="8 13" id="KW-1133">Transmembrane helix</keyword>
<keyword evidence="5 13" id="KW-0812">Transmembrane</keyword>
<evidence type="ECO:0000256" key="5">
    <source>
        <dbReference type="ARBA" id="ARBA00022692"/>
    </source>
</evidence>
<evidence type="ECO:0000256" key="12">
    <source>
        <dbReference type="ARBA" id="ARBA00034430"/>
    </source>
</evidence>
<evidence type="ECO:0000256" key="4">
    <source>
        <dbReference type="ARBA" id="ARBA00022538"/>
    </source>
</evidence>
<dbReference type="Proteomes" id="UP000323439">
    <property type="component" value="Unassembled WGS sequence"/>
</dbReference>
<evidence type="ECO:0000313" key="15">
    <source>
        <dbReference type="Proteomes" id="UP000323439"/>
    </source>
</evidence>
<evidence type="ECO:0000256" key="11">
    <source>
        <dbReference type="ARBA" id="ARBA00023303"/>
    </source>
</evidence>
<dbReference type="GO" id="GO:0015252">
    <property type="term" value="F:proton channel activity"/>
    <property type="evidence" value="ECO:0007669"/>
    <property type="project" value="InterPro"/>
</dbReference>
<evidence type="ECO:0000256" key="6">
    <source>
        <dbReference type="ARBA" id="ARBA00022826"/>
    </source>
</evidence>
<dbReference type="AlphaFoldDB" id="A0A1G5VXZ3"/>
<comment type="catalytic activity">
    <reaction evidence="12">
        <text>K(+)(in) = K(+)(out)</text>
        <dbReference type="Rhea" id="RHEA:29463"/>
        <dbReference type="ChEBI" id="CHEBI:29103"/>
    </reaction>
</comment>
<evidence type="ECO:0000256" key="2">
    <source>
        <dbReference type="ARBA" id="ARBA00006920"/>
    </source>
</evidence>
<feature type="transmembrane region" description="Helical" evidence="13">
    <location>
        <begin position="12"/>
        <end position="31"/>
    </location>
</feature>
<organism evidence="14 15">
    <name type="scientific">Methanobrevibacter millerae</name>
    <dbReference type="NCBI Taxonomy" id="230361"/>
    <lineage>
        <taxon>Archaea</taxon>
        <taxon>Methanobacteriati</taxon>
        <taxon>Methanobacteriota</taxon>
        <taxon>Methanomada group</taxon>
        <taxon>Methanobacteria</taxon>
        <taxon>Methanobacteriales</taxon>
        <taxon>Methanobacteriaceae</taxon>
        <taxon>Methanobrevibacter</taxon>
    </lineage>
</organism>
<dbReference type="GO" id="GO:0016020">
    <property type="term" value="C:membrane"/>
    <property type="evidence" value="ECO:0007669"/>
    <property type="project" value="UniProtKB-SubCell"/>
</dbReference>
<accession>A0A1G5VXZ3</accession>
<gene>
    <name evidence="14" type="ORF">SAMN02910315_01000</name>
</gene>
<protein>
    <submittedName>
        <fullName evidence="14">Uncharacterized membrane protein</fullName>
    </submittedName>
</protein>
<evidence type="ECO:0000256" key="10">
    <source>
        <dbReference type="ARBA" id="ARBA00023136"/>
    </source>
</evidence>
<reference evidence="14 15" key="1">
    <citation type="submission" date="2016-10" db="EMBL/GenBank/DDBJ databases">
        <authorList>
            <person name="Varghese N."/>
            <person name="Submissions S."/>
        </authorList>
    </citation>
    <scope>NUCLEOTIDE SEQUENCE [LARGE SCALE GENOMIC DNA]</scope>
    <source>
        <strain evidence="14 15">DSM 16643</strain>
    </source>
</reference>
<keyword evidence="6" id="KW-0631">Potassium channel</keyword>
<evidence type="ECO:0000256" key="13">
    <source>
        <dbReference type="SAM" id="Phobius"/>
    </source>
</evidence>
<keyword evidence="11" id="KW-0407">Ion channel</keyword>
<keyword evidence="9" id="KW-0406">Ion transport</keyword>
<sequence length="188" mass="21577">METERFEALIDAILAIILTIIVLEIPMAEFGTWQSLWEVRMDFIIYALSFLVIFNFWNYNNNLFSIVNKVDDKIIWSMGLSLFILSFLPYLTIFVAENFYSFVAHAFYGLDFLLTAIISILIAHALKNSDKGNIALQVALRSNKPIYSTIILMAIGYIIGYFFYPPAISICCLISIPVLWIVSKIQFM</sequence>
<keyword evidence="15" id="KW-1185">Reference proteome</keyword>
<dbReference type="OrthoDB" id="78149at2157"/>
<name>A0A1G5VXZ3_9EURY</name>
<feature type="transmembrane region" description="Helical" evidence="13">
    <location>
        <begin position="43"/>
        <end position="62"/>
    </location>
</feature>
<keyword evidence="4" id="KW-0633">Potassium transport</keyword>